<name>A0AAU9RG62_THLAR</name>
<dbReference type="GO" id="GO:0005524">
    <property type="term" value="F:ATP binding"/>
    <property type="evidence" value="ECO:0007669"/>
    <property type="project" value="UniProtKB-KW"/>
</dbReference>
<sequence>MARKIKIYFVLKFITSGALFDKISSNARLKEDEARKYFQRFINVVDYCHSRGVYHRDLKPENLLLDANGALKLSDFGLSVLPQQVRASIDIYCGP</sequence>
<keyword evidence="3" id="KW-0547">Nucleotide-binding</keyword>
<dbReference type="Gene3D" id="1.10.510.10">
    <property type="entry name" value="Transferase(Phosphotransferase) domain 1"/>
    <property type="match status" value="1"/>
</dbReference>
<proteinExistence type="predicted"/>
<dbReference type="InterPro" id="IPR011009">
    <property type="entry name" value="Kinase-like_dom_sf"/>
</dbReference>
<keyword evidence="8" id="KW-1185">Reference proteome</keyword>
<dbReference type="PROSITE" id="PS50011">
    <property type="entry name" value="PROTEIN_KINASE_DOM"/>
    <property type="match status" value="1"/>
</dbReference>
<dbReference type="PROSITE" id="PS00108">
    <property type="entry name" value="PROTEIN_KINASE_ST"/>
    <property type="match status" value="1"/>
</dbReference>
<evidence type="ECO:0000256" key="3">
    <source>
        <dbReference type="ARBA" id="ARBA00022741"/>
    </source>
</evidence>
<evidence type="ECO:0000313" key="8">
    <source>
        <dbReference type="Proteomes" id="UP000836841"/>
    </source>
</evidence>
<dbReference type="EMBL" id="OU466857">
    <property type="protein sequence ID" value="CAH2038402.1"/>
    <property type="molecule type" value="Genomic_DNA"/>
</dbReference>
<keyword evidence="1" id="KW-0723">Serine/threonine-protein kinase</keyword>
<keyword evidence="5" id="KW-0067">ATP-binding</keyword>
<gene>
    <name evidence="7" type="ORF">TAV2_LOCUS777</name>
</gene>
<dbReference type="GO" id="GO:0007165">
    <property type="term" value="P:signal transduction"/>
    <property type="evidence" value="ECO:0007669"/>
    <property type="project" value="TreeGrafter"/>
</dbReference>
<evidence type="ECO:0000256" key="4">
    <source>
        <dbReference type="ARBA" id="ARBA00022777"/>
    </source>
</evidence>
<keyword evidence="2" id="KW-0808">Transferase</keyword>
<evidence type="ECO:0000313" key="7">
    <source>
        <dbReference type="EMBL" id="CAH2038402.1"/>
    </source>
</evidence>
<evidence type="ECO:0000256" key="1">
    <source>
        <dbReference type="ARBA" id="ARBA00022527"/>
    </source>
</evidence>
<dbReference type="SUPFAM" id="SSF56112">
    <property type="entry name" value="Protein kinase-like (PK-like)"/>
    <property type="match status" value="1"/>
</dbReference>
<dbReference type="InterPro" id="IPR000719">
    <property type="entry name" value="Prot_kinase_dom"/>
</dbReference>
<evidence type="ECO:0000259" key="6">
    <source>
        <dbReference type="PROSITE" id="PS50011"/>
    </source>
</evidence>
<protein>
    <recommendedName>
        <fullName evidence="6">Protein kinase domain-containing protein</fullName>
    </recommendedName>
</protein>
<dbReference type="Proteomes" id="UP000836841">
    <property type="component" value="Chromosome 1"/>
</dbReference>
<evidence type="ECO:0000256" key="2">
    <source>
        <dbReference type="ARBA" id="ARBA00022679"/>
    </source>
</evidence>
<keyword evidence="4" id="KW-0418">Kinase</keyword>
<organism evidence="7 8">
    <name type="scientific">Thlaspi arvense</name>
    <name type="common">Field penny-cress</name>
    <dbReference type="NCBI Taxonomy" id="13288"/>
    <lineage>
        <taxon>Eukaryota</taxon>
        <taxon>Viridiplantae</taxon>
        <taxon>Streptophyta</taxon>
        <taxon>Embryophyta</taxon>
        <taxon>Tracheophyta</taxon>
        <taxon>Spermatophyta</taxon>
        <taxon>Magnoliopsida</taxon>
        <taxon>eudicotyledons</taxon>
        <taxon>Gunneridae</taxon>
        <taxon>Pentapetalae</taxon>
        <taxon>rosids</taxon>
        <taxon>malvids</taxon>
        <taxon>Brassicales</taxon>
        <taxon>Brassicaceae</taxon>
        <taxon>Thlaspideae</taxon>
        <taxon>Thlaspi</taxon>
    </lineage>
</organism>
<feature type="domain" description="Protein kinase" evidence="6">
    <location>
        <begin position="1"/>
        <end position="95"/>
    </location>
</feature>
<dbReference type="AlphaFoldDB" id="A0AAU9RG62"/>
<accession>A0AAU9RG62</accession>
<dbReference type="InterPro" id="IPR008271">
    <property type="entry name" value="Ser/Thr_kinase_AS"/>
</dbReference>
<evidence type="ECO:0000256" key="5">
    <source>
        <dbReference type="ARBA" id="ARBA00022840"/>
    </source>
</evidence>
<dbReference type="PANTHER" id="PTHR43895:SF123">
    <property type="entry name" value="NON-SPECIFIC SERINE_THREONINE PROTEIN KINASE"/>
    <property type="match status" value="1"/>
</dbReference>
<dbReference type="Pfam" id="PF00069">
    <property type="entry name" value="Pkinase"/>
    <property type="match status" value="1"/>
</dbReference>
<dbReference type="GO" id="GO:0004674">
    <property type="term" value="F:protein serine/threonine kinase activity"/>
    <property type="evidence" value="ECO:0007669"/>
    <property type="project" value="UniProtKB-KW"/>
</dbReference>
<reference evidence="7 8" key="1">
    <citation type="submission" date="2022-03" db="EMBL/GenBank/DDBJ databases">
        <authorList>
            <person name="Nunn A."/>
            <person name="Chopra R."/>
            <person name="Nunn A."/>
            <person name="Contreras Garrido A."/>
        </authorList>
    </citation>
    <scope>NUCLEOTIDE SEQUENCE [LARGE SCALE GENOMIC DNA]</scope>
</reference>
<dbReference type="PANTHER" id="PTHR43895">
    <property type="entry name" value="CALCIUM/CALMODULIN-DEPENDENT PROTEIN KINASE KINASE-RELATED"/>
    <property type="match status" value="1"/>
</dbReference>